<dbReference type="EMBL" id="CP032364">
    <property type="protein sequence ID" value="AYA99389.1"/>
    <property type="molecule type" value="Genomic_DNA"/>
</dbReference>
<keyword evidence="2" id="KW-1003">Cell membrane</keyword>
<evidence type="ECO:0000313" key="7">
    <source>
        <dbReference type="Proteomes" id="UP000265562"/>
    </source>
</evidence>
<dbReference type="RefSeq" id="WP_111524074.1">
    <property type="nucleotide sequence ID" value="NZ_CP032364.1"/>
</dbReference>
<dbReference type="Pfam" id="PF01943">
    <property type="entry name" value="Polysacc_synt"/>
    <property type="match status" value="1"/>
</dbReference>
<dbReference type="Proteomes" id="UP000265562">
    <property type="component" value="Chromosome"/>
</dbReference>
<name>A0A385Q0V8_9FIRM</name>
<evidence type="ECO:0000256" key="3">
    <source>
        <dbReference type="ARBA" id="ARBA00022692"/>
    </source>
</evidence>
<proteinExistence type="predicted"/>
<dbReference type="OrthoDB" id="9775950at2"/>
<gene>
    <name evidence="6" type="ORF">D4A81_05270</name>
</gene>
<dbReference type="PIRSF" id="PIRSF038958">
    <property type="entry name" value="PG_synth_SpoVB"/>
    <property type="match status" value="1"/>
</dbReference>
<dbReference type="InterPro" id="IPR002797">
    <property type="entry name" value="Polysacc_synth"/>
</dbReference>
<evidence type="ECO:0000313" key="6">
    <source>
        <dbReference type="EMBL" id="AYA99389.1"/>
    </source>
</evidence>
<protein>
    <submittedName>
        <fullName evidence="6">Polysaccharide biosynthesis protein</fullName>
    </submittedName>
</protein>
<dbReference type="InterPro" id="IPR050833">
    <property type="entry name" value="Poly_Biosynth_Transport"/>
</dbReference>
<dbReference type="CDD" id="cd13124">
    <property type="entry name" value="MATE_SpoVB_like"/>
    <property type="match status" value="1"/>
</dbReference>
<dbReference type="GO" id="GO:0005886">
    <property type="term" value="C:plasma membrane"/>
    <property type="evidence" value="ECO:0007669"/>
    <property type="project" value="UniProtKB-SubCell"/>
</dbReference>
<dbReference type="PANTHER" id="PTHR30250:SF21">
    <property type="entry name" value="LIPID II FLIPPASE MURJ"/>
    <property type="match status" value="1"/>
</dbReference>
<dbReference type="PANTHER" id="PTHR30250">
    <property type="entry name" value="PST FAMILY PREDICTED COLANIC ACID TRANSPORTER"/>
    <property type="match status" value="1"/>
</dbReference>
<keyword evidence="5" id="KW-0472">Membrane</keyword>
<keyword evidence="7" id="KW-1185">Reference proteome</keyword>
<sequence length="551" mass="59990">MPVKTKKRESNNFLVQGAILAVAGILVRLIGLAYRVPLLRIIGSKGMGYYSTAYNLYAIILLLSSYSLPLAVSKMVSVRIAKNEYRNANKILRAALIYATIVGGIGFVVVFFGADFFASSLYQMPLAKYALQSLAPTIWIMAYLGVLRGYFQGHSTMVPTALSQIFEQIVNAAVSVGAAYYLCEMAVRQAKNGNIKAAYGAAGGTIGTGAGTVIALLIMIVFFFMTANKRAKNIKDDKTSKKERFSTITRILIITVIPVIASTAIYNINSVLDGMVFGQSMKALGLEEETSRLYGIYTGGYLVLVNVPVAIANAMSSSLIPTISRSFSKGEKADVNSKISMVIRFASIVSFPCAIGLAVISVPVMRILFDVAEDAMMASFLMIIGSGVVVLYSVSTVTNAILQGTSLINKPVKNALISLIIHFIILYILLFTFKLNVIGLVFGNIVFALSMCLLNARSIRRNLYYRQEMIRTFLMPFICAGIMGIVVYFVYDITAKFSSSNVILTMVPIFVGAPVYAILLIGTRTISKNEILQMPKGGKIVNILQKVRLLK</sequence>
<comment type="subcellular location">
    <subcellularLocation>
        <location evidence="1">Cell membrane</location>
        <topology evidence="1">Multi-pass membrane protein</topology>
    </subcellularLocation>
</comment>
<dbReference type="KEGG" id="lua:D4A81_05270"/>
<keyword evidence="3" id="KW-0812">Transmembrane</keyword>
<dbReference type="AlphaFoldDB" id="A0A385Q0V8"/>
<evidence type="ECO:0000256" key="4">
    <source>
        <dbReference type="ARBA" id="ARBA00022989"/>
    </source>
</evidence>
<evidence type="ECO:0000256" key="2">
    <source>
        <dbReference type="ARBA" id="ARBA00022475"/>
    </source>
</evidence>
<evidence type="ECO:0000256" key="1">
    <source>
        <dbReference type="ARBA" id="ARBA00004651"/>
    </source>
</evidence>
<dbReference type="InterPro" id="IPR024923">
    <property type="entry name" value="PG_synth_SpoVB"/>
</dbReference>
<accession>A0A385Q0V8</accession>
<evidence type="ECO:0000256" key="5">
    <source>
        <dbReference type="ARBA" id="ARBA00023136"/>
    </source>
</evidence>
<organism evidence="6 7">
    <name type="scientific">Lachnoanaerobaculum umeaense</name>
    <dbReference type="NCBI Taxonomy" id="617123"/>
    <lineage>
        <taxon>Bacteria</taxon>
        <taxon>Bacillati</taxon>
        <taxon>Bacillota</taxon>
        <taxon>Clostridia</taxon>
        <taxon>Lachnospirales</taxon>
        <taxon>Lachnospiraceae</taxon>
        <taxon>Lachnoanaerobaculum</taxon>
    </lineage>
</organism>
<reference evidence="6 7" key="1">
    <citation type="submission" date="2018-09" db="EMBL/GenBank/DDBJ databases">
        <title>Genome sequencing of Lachnoanaerobaculum umeaense DSM 23576.</title>
        <authorList>
            <person name="Kook J.-K."/>
            <person name="Park S.-N."/>
            <person name="Lim Y.K."/>
        </authorList>
    </citation>
    <scope>NUCLEOTIDE SEQUENCE [LARGE SCALE GENOMIC DNA]</scope>
    <source>
        <strain evidence="7">DSM 23576 \ CCUG 58757</strain>
    </source>
</reference>
<keyword evidence="4" id="KW-1133">Transmembrane helix</keyword>